<dbReference type="EMBL" id="QNUK01000227">
    <property type="protein sequence ID" value="KAF5897618.1"/>
    <property type="molecule type" value="Genomic_DNA"/>
</dbReference>
<evidence type="ECO:0000313" key="2">
    <source>
        <dbReference type="Proteomes" id="UP000727407"/>
    </source>
</evidence>
<organism evidence="1 2">
    <name type="scientific">Clarias magur</name>
    <name type="common">Asian catfish</name>
    <name type="synonym">Macropteronotus magur</name>
    <dbReference type="NCBI Taxonomy" id="1594786"/>
    <lineage>
        <taxon>Eukaryota</taxon>
        <taxon>Metazoa</taxon>
        <taxon>Chordata</taxon>
        <taxon>Craniata</taxon>
        <taxon>Vertebrata</taxon>
        <taxon>Euteleostomi</taxon>
        <taxon>Actinopterygii</taxon>
        <taxon>Neopterygii</taxon>
        <taxon>Teleostei</taxon>
        <taxon>Ostariophysi</taxon>
        <taxon>Siluriformes</taxon>
        <taxon>Clariidae</taxon>
        <taxon>Clarias</taxon>
    </lineage>
</organism>
<keyword evidence="2" id="KW-1185">Reference proteome</keyword>
<sequence length="56" mass="6204">MRQSVYSDPAKEVRGIHFTFFPAKLIMDGKLLGFELKLKVKPGPCLSSSSDDLAYA</sequence>
<dbReference type="Proteomes" id="UP000727407">
    <property type="component" value="Unassembled WGS sequence"/>
</dbReference>
<feature type="non-terminal residue" evidence="1">
    <location>
        <position position="56"/>
    </location>
</feature>
<reference evidence="1" key="1">
    <citation type="submission" date="2020-07" db="EMBL/GenBank/DDBJ databases">
        <title>Clarias magur genome sequencing, assembly and annotation.</title>
        <authorList>
            <person name="Kushwaha B."/>
            <person name="Kumar R."/>
            <person name="Das P."/>
            <person name="Joshi C.G."/>
            <person name="Kumar D."/>
            <person name="Nagpure N.S."/>
            <person name="Pandey M."/>
            <person name="Agarwal S."/>
            <person name="Srivastava S."/>
            <person name="Singh M."/>
            <person name="Sahoo L."/>
            <person name="Jayasankar P."/>
            <person name="Meher P.K."/>
            <person name="Koringa P.G."/>
            <person name="Iquebal M.A."/>
            <person name="Das S.P."/>
            <person name="Bit A."/>
            <person name="Patnaik S."/>
            <person name="Patel N."/>
            <person name="Shah T.M."/>
            <person name="Hinsu A."/>
            <person name="Jena J.K."/>
        </authorList>
    </citation>
    <scope>NUCLEOTIDE SEQUENCE</scope>
    <source>
        <strain evidence="1">CIFAMagur01</strain>
        <tissue evidence="1">Testis</tissue>
    </source>
</reference>
<dbReference type="AlphaFoldDB" id="A0A8J4X8U3"/>
<protein>
    <submittedName>
        <fullName evidence="1">Putative rhamnogalacturonate lyase C</fullName>
    </submittedName>
</protein>
<comment type="caution">
    <text evidence="1">The sequence shown here is derived from an EMBL/GenBank/DDBJ whole genome shotgun (WGS) entry which is preliminary data.</text>
</comment>
<keyword evidence="1" id="KW-0456">Lyase</keyword>
<accession>A0A8J4X8U3</accession>
<dbReference type="GO" id="GO:0016829">
    <property type="term" value="F:lyase activity"/>
    <property type="evidence" value="ECO:0007669"/>
    <property type="project" value="UniProtKB-KW"/>
</dbReference>
<gene>
    <name evidence="1" type="primary">xcyIM</name>
    <name evidence="1" type="ORF">DAT39_012656</name>
</gene>
<name>A0A8J4X8U3_CLAMG</name>
<proteinExistence type="predicted"/>
<evidence type="ECO:0000313" key="1">
    <source>
        <dbReference type="EMBL" id="KAF5897618.1"/>
    </source>
</evidence>